<dbReference type="GO" id="GO:0038203">
    <property type="term" value="P:TORC2 signaling"/>
    <property type="evidence" value="ECO:0007669"/>
    <property type="project" value="TreeGrafter"/>
</dbReference>
<dbReference type="FunFam" id="2.30.29.30:FF:000442">
    <property type="entry name" value="Target of rapamycin complex 2 subunit AVO1"/>
    <property type="match status" value="1"/>
</dbReference>
<feature type="region of interest" description="Disordered" evidence="2">
    <location>
        <begin position="267"/>
        <end position="299"/>
    </location>
</feature>
<feature type="domain" description="SIN1-type PH" evidence="4">
    <location>
        <begin position="1128"/>
        <end position="1231"/>
    </location>
</feature>
<organism evidence="6 7">
    <name type="scientific">Maudiozyma humilis</name>
    <name type="common">Sour dough yeast</name>
    <name type="synonym">Kazachstania humilis</name>
    <dbReference type="NCBI Taxonomy" id="51915"/>
    <lineage>
        <taxon>Eukaryota</taxon>
        <taxon>Fungi</taxon>
        <taxon>Dikarya</taxon>
        <taxon>Ascomycota</taxon>
        <taxon>Saccharomycotina</taxon>
        <taxon>Saccharomycetes</taxon>
        <taxon>Saccharomycetales</taxon>
        <taxon>Saccharomycetaceae</taxon>
        <taxon>Maudiozyma</taxon>
    </lineage>
</organism>
<dbReference type="Proteomes" id="UP001377567">
    <property type="component" value="Unassembled WGS sequence"/>
</dbReference>
<dbReference type="Gene3D" id="2.30.29.30">
    <property type="entry name" value="Pleckstrin-homology domain (PH domain)/Phosphotyrosine-binding domain (PTB)"/>
    <property type="match status" value="1"/>
</dbReference>
<feature type="compositionally biased region" description="Basic and acidic residues" evidence="2">
    <location>
        <begin position="96"/>
        <end position="111"/>
    </location>
</feature>
<feature type="compositionally biased region" description="Low complexity" evidence="2">
    <location>
        <begin position="1041"/>
        <end position="1074"/>
    </location>
</feature>
<dbReference type="GO" id="GO:0005737">
    <property type="term" value="C:cytoplasm"/>
    <property type="evidence" value="ECO:0007669"/>
    <property type="project" value="TreeGrafter"/>
</dbReference>
<accession>A0AAV5S542</accession>
<feature type="region of interest" description="Disordered" evidence="2">
    <location>
        <begin position="1034"/>
        <end position="1111"/>
    </location>
</feature>
<dbReference type="GO" id="GO:0005886">
    <property type="term" value="C:plasma membrane"/>
    <property type="evidence" value="ECO:0007669"/>
    <property type="project" value="TreeGrafter"/>
</dbReference>
<dbReference type="AlphaFoldDB" id="A0AAV5S542"/>
<feature type="region of interest" description="Disordered" evidence="2">
    <location>
        <begin position="548"/>
        <end position="603"/>
    </location>
</feature>
<evidence type="ECO:0000259" key="4">
    <source>
        <dbReference type="Pfam" id="PF16979"/>
    </source>
</evidence>
<proteinExistence type="inferred from homology"/>
<feature type="compositionally biased region" description="Polar residues" evidence="2">
    <location>
        <begin position="366"/>
        <end position="392"/>
    </location>
</feature>
<dbReference type="InterPro" id="IPR031313">
    <property type="entry name" value="Sin1_PH_dom"/>
</dbReference>
<dbReference type="EMBL" id="BTGD01000018">
    <property type="protein sequence ID" value="GMM57973.1"/>
    <property type="molecule type" value="Genomic_DNA"/>
</dbReference>
<dbReference type="PANTHER" id="PTHR13335:SF1">
    <property type="entry name" value="TARGET OF RAPAMYCIN COMPLEX 2 SUBUNIT MAPKAP1"/>
    <property type="match status" value="1"/>
</dbReference>
<comment type="caution">
    <text evidence="6">The sequence shown here is derived from an EMBL/GenBank/DDBJ whole genome shotgun (WGS) entry which is preliminary data.</text>
</comment>
<dbReference type="InterPro" id="IPR008828">
    <property type="entry name" value="Sin1/Avo1"/>
</dbReference>
<evidence type="ECO:0000259" key="5">
    <source>
        <dbReference type="Pfam" id="PF23164"/>
    </source>
</evidence>
<dbReference type="InterPro" id="IPR056385">
    <property type="entry name" value="UBL_AVO1/Sin1"/>
</dbReference>
<dbReference type="InterPro" id="IPR031567">
    <property type="entry name" value="CRIM_dom"/>
</dbReference>
<comment type="similarity">
    <text evidence="1">Belongs to the SIN1 family.</text>
</comment>
<evidence type="ECO:0000259" key="3">
    <source>
        <dbReference type="Pfam" id="PF16978"/>
    </source>
</evidence>
<dbReference type="Pfam" id="PF23164">
    <property type="entry name" value="UBL_AVO1"/>
    <property type="match status" value="1"/>
</dbReference>
<keyword evidence="7" id="KW-1185">Reference proteome</keyword>
<feature type="region of interest" description="Disordered" evidence="2">
    <location>
        <begin position="84"/>
        <end position="198"/>
    </location>
</feature>
<feature type="compositionally biased region" description="Polar residues" evidence="2">
    <location>
        <begin position="1082"/>
        <end position="1102"/>
    </location>
</feature>
<dbReference type="Pfam" id="PF16978">
    <property type="entry name" value="CRIM"/>
    <property type="match status" value="1"/>
</dbReference>
<evidence type="ECO:0000313" key="7">
    <source>
        <dbReference type="Proteomes" id="UP001377567"/>
    </source>
</evidence>
<feature type="region of interest" description="Disordered" evidence="2">
    <location>
        <begin position="361"/>
        <end position="405"/>
    </location>
</feature>
<gene>
    <name evidence="6" type="ORF">DAKH74_045890</name>
</gene>
<evidence type="ECO:0000256" key="1">
    <source>
        <dbReference type="ARBA" id="ARBA00009407"/>
    </source>
</evidence>
<protein>
    <submittedName>
        <fullName evidence="6">Avo1 protein</fullName>
    </submittedName>
</protein>
<feature type="compositionally biased region" description="Polar residues" evidence="2">
    <location>
        <begin position="568"/>
        <end position="603"/>
    </location>
</feature>
<feature type="domain" description="AVO1/Sin1 ubiquitin-like" evidence="5">
    <location>
        <begin position="888"/>
        <end position="977"/>
    </location>
</feature>
<sequence length="1238" mass="136111">MDTSIAINQLRAQFLRVCPERDQGRRIIRPYTQDTHDAGSPRMPLPDRIKEMYYDKDGAFMLPELESPPISNNFLENYPVTRRVRSGRAHQTAKLPARDGIDNDETPRATEDQTLTRTSRWHDDPSILQGDSVLFNQGKNSSAAAPPPQPQQFASVTYDSDDSDSDSQKRNSKKSSLPFTRIFKGSKRDSKGHGHGAMSAAATAASAAGNAANAAAHHLRKHSKYAMNFDYDENLDEDLEDEGEDEDEAIEDNQLRAQFFQLDATSSNNNNAAMDNAQAQPPQQLTNNTPGGNRGFSLEGRSLLDRNFSNGSENDDERKKPLSASLLNSDANQPAQPDNVSSNGIINNVSRFKSHLPQIPILDSGRNANANAPKQDPANDSSNRTLSSGTKGSSHHGDKTEDSDLSDIESFIKEDDLKSINLDAANSSHNAKSMVLSPIDSTKHMEYAHSLSDIPHEPLSDGESHDLSEVSSFGKSLLGSEYTSNEFLKRDDSDIATDRISLDTDTDIGHHTLSSHSIPISFEGYGLYQAANDSTLNNVLDKAVSRIRSNGPLSNPGAGLGPSRERANSTASRRNSISQTLTSKRSSIASNHHNHTFKQSALRNHLRSTSNNIGESNNKHASLYGSSLHKGKTLAKPNVTPSRSSAHTSRRNSRDTLLRFEKVTTIPAAAAKPATSNLSSLFNKKKHKVTSAAEVLEYFSFVSGNTVPRFDAMDLEVYIQASKKYKRTSFKTKVRKSAKIFDVIGYILYLYTTEQKPDSIEADGLDMHTLMDPNNFALHIVDEDGDPFEDNFGKLNRTATMQSISDNEIVLCKVGEDEKLQNEGETPVPYDVNGDVIEYARSVSSKVSGTTGNNSSAEEPTLNQLSFYKPMVGPNTDDLGVAGANSSNVLEVTVYMYPNVNPKFNFTTIKVLVTGNINDILVKYCRMKGMDPNEYSLKVIGKSQVYDLNDTVLRLDGQNKVEIISKKEARKLQLEKIKPNIAKPQLPTIQSNDLTPMTLEPAPAFLTQEANTADGAAPATEVPVPVNMLRKTSGKFKSLSKHSSGSSNGANQPGAGANASNAGLGPGAGTLPAGGSSGFFKNKNTSRGSLHTPIQTYHNNHSGMLEYTPDTASNGNATNNFQDLFSGAYHKYKVWRRQQMSLITKHERTLALDGDYVYIVPPEGKMHWHENVKTKSFHISQVVLVKKSKRVAEYFKIYVRRGPDDIKRYYFEAVSAQECTEIVTRITNLLNAYKMNHK</sequence>
<dbReference type="InterPro" id="IPR011993">
    <property type="entry name" value="PH-like_dom_sf"/>
</dbReference>
<evidence type="ECO:0000313" key="6">
    <source>
        <dbReference type="EMBL" id="GMM57973.1"/>
    </source>
</evidence>
<dbReference type="GO" id="GO:0005546">
    <property type="term" value="F:phosphatidylinositol-4,5-bisphosphate binding"/>
    <property type="evidence" value="ECO:0007669"/>
    <property type="project" value="TreeGrafter"/>
</dbReference>
<name>A0AAV5S542_MAUHU</name>
<evidence type="ECO:0000256" key="2">
    <source>
        <dbReference type="SAM" id="MobiDB-lite"/>
    </source>
</evidence>
<feature type="compositionally biased region" description="Low complexity" evidence="2">
    <location>
        <begin position="268"/>
        <end position="284"/>
    </location>
</feature>
<feature type="domain" description="CRIM" evidence="3">
    <location>
        <begin position="675"/>
        <end position="823"/>
    </location>
</feature>
<dbReference type="Pfam" id="PF16979">
    <property type="entry name" value="SIN1_PH"/>
    <property type="match status" value="1"/>
</dbReference>
<reference evidence="6 7" key="1">
    <citation type="journal article" date="2023" name="Elife">
        <title>Identification of key yeast species and microbe-microbe interactions impacting larval growth of Drosophila in the wild.</title>
        <authorList>
            <person name="Mure A."/>
            <person name="Sugiura Y."/>
            <person name="Maeda R."/>
            <person name="Honda K."/>
            <person name="Sakurai N."/>
            <person name="Takahashi Y."/>
            <person name="Watada M."/>
            <person name="Katoh T."/>
            <person name="Gotoh A."/>
            <person name="Gotoh Y."/>
            <person name="Taniguchi I."/>
            <person name="Nakamura K."/>
            <person name="Hayashi T."/>
            <person name="Katayama T."/>
            <person name="Uemura T."/>
            <person name="Hattori Y."/>
        </authorList>
    </citation>
    <scope>NUCLEOTIDE SEQUENCE [LARGE SCALE GENOMIC DNA]</scope>
    <source>
        <strain evidence="6 7">KH-74</strain>
    </source>
</reference>
<dbReference type="GO" id="GO:0031932">
    <property type="term" value="C:TORC2 complex"/>
    <property type="evidence" value="ECO:0007669"/>
    <property type="project" value="InterPro"/>
</dbReference>
<feature type="region of interest" description="Disordered" evidence="2">
    <location>
        <begin position="629"/>
        <end position="655"/>
    </location>
</feature>
<dbReference type="PANTHER" id="PTHR13335">
    <property type="entry name" value="TARGET OF RAPAMYCIN COMPLEX 2 SUBUNIT MAPKAP1"/>
    <property type="match status" value="1"/>
</dbReference>